<reference evidence="2" key="2">
    <citation type="submission" date="2022-06" db="UniProtKB">
        <authorList>
            <consortium name="EnsemblMetazoa"/>
        </authorList>
    </citation>
    <scope>IDENTIFICATION</scope>
    <source>
        <strain evidence="2">PS312</strain>
    </source>
</reference>
<accession>A0A8R1V1Y2</accession>
<dbReference type="EnsemblMetazoa" id="PPA44470.1">
    <property type="protein sequence ID" value="PPA44470.1"/>
    <property type="gene ID" value="WBGene00282839"/>
</dbReference>
<gene>
    <name evidence="2" type="primary">WBGene00282839</name>
</gene>
<feature type="region of interest" description="Disordered" evidence="1">
    <location>
        <begin position="75"/>
        <end position="95"/>
    </location>
</feature>
<accession>A0A2A6BSM4</accession>
<dbReference type="Proteomes" id="UP000005239">
    <property type="component" value="Unassembled WGS sequence"/>
</dbReference>
<feature type="compositionally biased region" description="Low complexity" evidence="1">
    <location>
        <begin position="169"/>
        <end position="183"/>
    </location>
</feature>
<proteinExistence type="predicted"/>
<evidence type="ECO:0000313" key="3">
    <source>
        <dbReference type="Proteomes" id="UP000005239"/>
    </source>
</evidence>
<feature type="region of interest" description="Disordered" evidence="1">
    <location>
        <begin position="114"/>
        <end position="222"/>
    </location>
</feature>
<keyword evidence="3" id="KW-1185">Reference proteome</keyword>
<name>A0A2A6BSM4_PRIPA</name>
<dbReference type="AlphaFoldDB" id="A0A2A6BSM4"/>
<evidence type="ECO:0000313" key="2">
    <source>
        <dbReference type="EnsemblMetazoa" id="PPA44470.1"/>
    </source>
</evidence>
<sequence>MNKYKLVPFLVLSKEEALINTMQEELTTLLNNKSIDVSLKRALYEDLLNKISRFKESIPCDKSVRFTVPTNVTSVDTQTENDTNTNQDAATTTETTATDVSAAADTQGLDATLADSMSSTAVRAQSTSTRHRSRSTAPSAASQNPDDDSGEPFELASPRGRAGRRVRQARVAELQQQQQEQQLSPSTTRGGVSYHDPTLPGNRSLGTKRTWNRDNHPGPWKR</sequence>
<organism evidence="2 3">
    <name type="scientific">Pristionchus pacificus</name>
    <name type="common">Parasitic nematode worm</name>
    <dbReference type="NCBI Taxonomy" id="54126"/>
    <lineage>
        <taxon>Eukaryota</taxon>
        <taxon>Metazoa</taxon>
        <taxon>Ecdysozoa</taxon>
        <taxon>Nematoda</taxon>
        <taxon>Chromadorea</taxon>
        <taxon>Rhabditida</taxon>
        <taxon>Rhabditina</taxon>
        <taxon>Diplogasteromorpha</taxon>
        <taxon>Diplogasteroidea</taxon>
        <taxon>Neodiplogasteridae</taxon>
        <taxon>Pristionchus</taxon>
    </lineage>
</organism>
<reference evidence="3" key="1">
    <citation type="journal article" date="2008" name="Nat. Genet.">
        <title>The Pristionchus pacificus genome provides a unique perspective on nematode lifestyle and parasitism.</title>
        <authorList>
            <person name="Dieterich C."/>
            <person name="Clifton S.W."/>
            <person name="Schuster L.N."/>
            <person name="Chinwalla A."/>
            <person name="Delehaunty K."/>
            <person name="Dinkelacker I."/>
            <person name="Fulton L."/>
            <person name="Fulton R."/>
            <person name="Godfrey J."/>
            <person name="Minx P."/>
            <person name="Mitreva M."/>
            <person name="Roeseler W."/>
            <person name="Tian H."/>
            <person name="Witte H."/>
            <person name="Yang S.P."/>
            <person name="Wilson R.K."/>
            <person name="Sommer R.J."/>
        </authorList>
    </citation>
    <scope>NUCLEOTIDE SEQUENCE [LARGE SCALE GENOMIC DNA]</scope>
    <source>
        <strain evidence="3">PS312</strain>
    </source>
</reference>
<evidence type="ECO:0000256" key="1">
    <source>
        <dbReference type="SAM" id="MobiDB-lite"/>
    </source>
</evidence>
<protein>
    <submittedName>
        <fullName evidence="2">Uncharacterized protein</fullName>
    </submittedName>
</protein>